<dbReference type="RefSeq" id="WP_145346108.1">
    <property type="nucleotide sequence ID" value="NZ_CP036261.1"/>
</dbReference>
<evidence type="ECO:0000259" key="1">
    <source>
        <dbReference type="PROSITE" id="PS50104"/>
    </source>
</evidence>
<reference evidence="2 3" key="1">
    <citation type="submission" date="2019-02" db="EMBL/GenBank/DDBJ databases">
        <title>Deep-cultivation of Planctomycetes and their phenomic and genomic characterization uncovers novel biology.</title>
        <authorList>
            <person name="Wiegand S."/>
            <person name="Jogler M."/>
            <person name="Boedeker C."/>
            <person name="Pinto D."/>
            <person name="Vollmers J."/>
            <person name="Rivas-Marin E."/>
            <person name="Kohn T."/>
            <person name="Peeters S.H."/>
            <person name="Heuer A."/>
            <person name="Rast P."/>
            <person name="Oberbeckmann S."/>
            <person name="Bunk B."/>
            <person name="Jeske O."/>
            <person name="Meyerdierks A."/>
            <person name="Storesund J.E."/>
            <person name="Kallscheuer N."/>
            <person name="Luecker S."/>
            <person name="Lage O.M."/>
            <person name="Pohl T."/>
            <person name="Merkel B.J."/>
            <person name="Hornburger P."/>
            <person name="Mueller R.-W."/>
            <person name="Bruemmer F."/>
            <person name="Labrenz M."/>
            <person name="Spormann A.M."/>
            <person name="Op den Camp H."/>
            <person name="Overmann J."/>
            <person name="Amann R."/>
            <person name="Jetten M.S.M."/>
            <person name="Mascher T."/>
            <person name="Medema M.H."/>
            <person name="Devos D.P."/>
            <person name="Kaster A.-K."/>
            <person name="Ovreas L."/>
            <person name="Rohde M."/>
            <person name="Galperin M.Y."/>
            <person name="Jogler C."/>
        </authorList>
    </citation>
    <scope>NUCLEOTIDE SEQUENCE [LARGE SCALE GENOMIC DNA]</scope>
    <source>
        <strain evidence="2 3">EC9</strain>
    </source>
</reference>
<name>A0A517M1F5_9BACT</name>
<dbReference type="GO" id="GO:0007165">
    <property type="term" value="P:signal transduction"/>
    <property type="evidence" value="ECO:0007669"/>
    <property type="project" value="InterPro"/>
</dbReference>
<evidence type="ECO:0000313" key="2">
    <source>
        <dbReference type="EMBL" id="QDS88708.1"/>
    </source>
</evidence>
<accession>A0A517M1F5</accession>
<proteinExistence type="predicted"/>
<dbReference type="AlphaFoldDB" id="A0A517M1F5"/>
<gene>
    <name evidence="2" type="ORF">EC9_29000</name>
</gene>
<organism evidence="2 3">
    <name type="scientific">Rosistilla ulvae</name>
    <dbReference type="NCBI Taxonomy" id="1930277"/>
    <lineage>
        <taxon>Bacteria</taxon>
        <taxon>Pseudomonadati</taxon>
        <taxon>Planctomycetota</taxon>
        <taxon>Planctomycetia</taxon>
        <taxon>Pirellulales</taxon>
        <taxon>Pirellulaceae</taxon>
        <taxon>Rosistilla</taxon>
    </lineage>
</organism>
<dbReference type="InterPro" id="IPR035897">
    <property type="entry name" value="Toll_tir_struct_dom_sf"/>
</dbReference>
<evidence type="ECO:0000313" key="3">
    <source>
        <dbReference type="Proteomes" id="UP000319557"/>
    </source>
</evidence>
<dbReference type="OrthoDB" id="8435646at2"/>
<protein>
    <submittedName>
        <fullName evidence="2">TIR domain protein</fullName>
    </submittedName>
</protein>
<dbReference type="EMBL" id="CP036261">
    <property type="protein sequence ID" value="QDS88708.1"/>
    <property type="molecule type" value="Genomic_DNA"/>
</dbReference>
<dbReference type="SUPFAM" id="SSF52200">
    <property type="entry name" value="Toll/Interleukin receptor TIR domain"/>
    <property type="match status" value="1"/>
</dbReference>
<dbReference type="Proteomes" id="UP000319557">
    <property type="component" value="Chromosome"/>
</dbReference>
<dbReference type="Gene3D" id="3.40.50.10140">
    <property type="entry name" value="Toll/interleukin-1 receptor homology (TIR) domain"/>
    <property type="match status" value="1"/>
</dbReference>
<keyword evidence="3" id="KW-1185">Reference proteome</keyword>
<dbReference type="Pfam" id="PF13676">
    <property type="entry name" value="TIR_2"/>
    <property type="match status" value="1"/>
</dbReference>
<feature type="domain" description="TIR" evidence="1">
    <location>
        <begin position="1"/>
        <end position="152"/>
    </location>
</feature>
<dbReference type="KEGG" id="ruv:EC9_29000"/>
<dbReference type="InterPro" id="IPR000157">
    <property type="entry name" value="TIR_dom"/>
</dbReference>
<sequence length="244" mass="27460">MTGVFLSHSSPDKPFARRIGNDLRAFGTKVWIDEAEIRVGDSLIQKISEGIDNVDFLIVLLSQASCKSAWVEKEVNIALTQEIVGRRVKVLPCLLDDCNIPTFLTDKRYADFRDAANYLSQRDELALAMGLAIPPAQQEFLNKFVYHDLTDLNSGFDTASMKNFSAGDFLKALKRFETFNGKVFGIETWPDGKFGDVKVYEEYTDDAADSNWYLKAFEDFKHEGLTSHFTASGMIPGDVVDRFL</sequence>
<dbReference type="PROSITE" id="PS50104">
    <property type="entry name" value="TIR"/>
    <property type="match status" value="1"/>
</dbReference>